<dbReference type="PANTHER" id="PTHR30061">
    <property type="entry name" value="MALTOSE-BINDING PERIPLASMIC PROTEIN"/>
    <property type="match status" value="1"/>
</dbReference>
<evidence type="ECO:0000256" key="2">
    <source>
        <dbReference type="ARBA" id="ARBA00022448"/>
    </source>
</evidence>
<dbReference type="Pfam" id="PF13416">
    <property type="entry name" value="SBP_bac_8"/>
    <property type="match status" value="1"/>
</dbReference>
<dbReference type="GO" id="GO:0055052">
    <property type="term" value="C:ATP-binding cassette (ABC) transporter complex, substrate-binding subunit-containing"/>
    <property type="evidence" value="ECO:0007669"/>
    <property type="project" value="TreeGrafter"/>
</dbReference>
<organism evidence="6 7">
    <name type="scientific">Lentzea fradiae</name>
    <dbReference type="NCBI Taxonomy" id="200378"/>
    <lineage>
        <taxon>Bacteria</taxon>
        <taxon>Bacillati</taxon>
        <taxon>Actinomycetota</taxon>
        <taxon>Actinomycetes</taxon>
        <taxon>Pseudonocardiales</taxon>
        <taxon>Pseudonocardiaceae</taxon>
        <taxon>Lentzea</taxon>
    </lineage>
</organism>
<dbReference type="InterPro" id="IPR006059">
    <property type="entry name" value="SBP"/>
</dbReference>
<feature type="chain" id="PRO_5038879109" evidence="5">
    <location>
        <begin position="21"/>
        <end position="418"/>
    </location>
</feature>
<dbReference type="STRING" id="200378.SAMN05216553_11418"/>
<dbReference type="GO" id="GO:0015144">
    <property type="term" value="F:carbohydrate transmembrane transporter activity"/>
    <property type="evidence" value="ECO:0007669"/>
    <property type="project" value="InterPro"/>
</dbReference>
<dbReference type="SUPFAM" id="SSF53850">
    <property type="entry name" value="Periplasmic binding protein-like II"/>
    <property type="match status" value="1"/>
</dbReference>
<dbReference type="InterPro" id="IPR006060">
    <property type="entry name" value="Maltose/Cyclodextrin-bd"/>
</dbReference>
<evidence type="ECO:0000256" key="4">
    <source>
        <dbReference type="ARBA" id="ARBA00022729"/>
    </source>
</evidence>
<name>A0A1G7YLE9_9PSEU</name>
<comment type="similarity">
    <text evidence="1">Belongs to the bacterial solute-binding protein 1 family.</text>
</comment>
<dbReference type="GO" id="GO:1901982">
    <property type="term" value="F:maltose binding"/>
    <property type="evidence" value="ECO:0007669"/>
    <property type="project" value="TreeGrafter"/>
</dbReference>
<keyword evidence="3" id="KW-0762">Sugar transport</keyword>
<dbReference type="PROSITE" id="PS51257">
    <property type="entry name" value="PROKAR_LIPOPROTEIN"/>
    <property type="match status" value="1"/>
</dbReference>
<dbReference type="GO" id="GO:0042956">
    <property type="term" value="P:maltodextrin transmembrane transport"/>
    <property type="evidence" value="ECO:0007669"/>
    <property type="project" value="TreeGrafter"/>
</dbReference>
<evidence type="ECO:0000313" key="6">
    <source>
        <dbReference type="EMBL" id="SDG97207.1"/>
    </source>
</evidence>
<dbReference type="EMBL" id="FNCC01000014">
    <property type="protein sequence ID" value="SDG97207.1"/>
    <property type="molecule type" value="Genomic_DNA"/>
</dbReference>
<evidence type="ECO:0000256" key="1">
    <source>
        <dbReference type="ARBA" id="ARBA00008520"/>
    </source>
</evidence>
<accession>A0A1G7YLE9</accession>
<keyword evidence="4 5" id="KW-0732">Signal</keyword>
<evidence type="ECO:0000256" key="3">
    <source>
        <dbReference type="ARBA" id="ARBA00022597"/>
    </source>
</evidence>
<dbReference type="Proteomes" id="UP000199623">
    <property type="component" value="Unassembled WGS sequence"/>
</dbReference>
<dbReference type="PRINTS" id="PR00181">
    <property type="entry name" value="MALTOSEBP"/>
</dbReference>
<dbReference type="GO" id="GO:0015768">
    <property type="term" value="P:maltose transport"/>
    <property type="evidence" value="ECO:0007669"/>
    <property type="project" value="TreeGrafter"/>
</dbReference>
<proteinExistence type="inferred from homology"/>
<dbReference type="Gene3D" id="3.40.190.10">
    <property type="entry name" value="Periplasmic binding protein-like II"/>
    <property type="match status" value="2"/>
</dbReference>
<dbReference type="PANTHER" id="PTHR30061:SF50">
    <property type="entry name" value="MALTOSE_MALTODEXTRIN-BINDING PERIPLASMIC PROTEIN"/>
    <property type="match status" value="1"/>
</dbReference>
<gene>
    <name evidence="6" type="ORF">SAMN05216553_11418</name>
</gene>
<evidence type="ECO:0000256" key="5">
    <source>
        <dbReference type="SAM" id="SignalP"/>
    </source>
</evidence>
<dbReference type="AlphaFoldDB" id="A0A1G7YLE9"/>
<dbReference type="RefSeq" id="WP_090054880.1">
    <property type="nucleotide sequence ID" value="NZ_FNCC01000014.1"/>
</dbReference>
<dbReference type="OrthoDB" id="9795467at2"/>
<sequence length="418" mass="43752">MRRTTLVTAMATGVALVLTACGGGGSSDSGSDSGEVTFWDTSGPNESPVFKKIAEECATKDGYKVKVETQAFDGALNNYKTAAQGGQGPDVFRSEVAWVPQLAKLGYVADLSDTDLAKDTSDFLDAPLGSTKYEGKTYAVPQVTDSLALLYNKQKLAEAGVEPPKTWDELKAAAAKLGGEKAFFLNNDAYYALPFIYGEGGDLVDASAKKIVVNSAENVKALETAKGLLDAKAATTALDATNSYSNMQAAFSSGEAAMVINGPWAVADYLKGAAFSDPANLGIAPVPGPSADKGSAPVGGHDYVIRQGTKAKQSSIKLIQCMASAESQATIAKELGLLPTRKSAYENADVKANAVVSAFEPVTKTAHERPWIPEGGELFDPLKVGYADFLAGKKDAKAALDEVAQAYKDKVVPEYSIG</sequence>
<evidence type="ECO:0000313" key="7">
    <source>
        <dbReference type="Proteomes" id="UP000199623"/>
    </source>
</evidence>
<keyword evidence="7" id="KW-1185">Reference proteome</keyword>
<feature type="signal peptide" evidence="5">
    <location>
        <begin position="1"/>
        <end position="20"/>
    </location>
</feature>
<reference evidence="7" key="1">
    <citation type="submission" date="2016-10" db="EMBL/GenBank/DDBJ databases">
        <authorList>
            <person name="Varghese N."/>
            <person name="Submissions S."/>
        </authorList>
    </citation>
    <scope>NUCLEOTIDE SEQUENCE [LARGE SCALE GENOMIC DNA]</scope>
    <source>
        <strain evidence="7">CGMCC 4.3506</strain>
    </source>
</reference>
<keyword evidence="2" id="KW-0813">Transport</keyword>
<protein>
    <submittedName>
        <fullName evidence="6">Arabinogalactan oligomer / maltooligosaccharide transport system substrate-binding protein</fullName>
    </submittedName>
</protein>